<keyword evidence="2" id="KW-0812">Transmembrane</keyword>
<evidence type="ECO:0000313" key="4">
    <source>
        <dbReference type="Proteomes" id="UP000004358"/>
    </source>
</evidence>
<dbReference type="HOGENOM" id="CLU_693827_0_0_0"/>
<keyword evidence="2" id="KW-1133">Transmembrane helix</keyword>
<dbReference type="RefSeq" id="WP_002650110.1">
    <property type="nucleotide sequence ID" value="NZ_AANZ01000002.1"/>
</dbReference>
<gene>
    <name evidence="3" type="ORF">DSM3645_01100</name>
</gene>
<sequence length="397" mass="42809">MTTKQYFSCPKCQRPCRWDPKLAGQRVLCRRCREKIRVPSQLTADVEVHPPTQIAAKWAWNDDEDSADLDVNGDTGTYQFLDTSQTPAAPSPPTPPALESPSANQAATPFPMPSTPYPPIGPPAYPMPGNGYPAPPHYMPGPAPLAPPQPGYYPPSYAPPQYGPPSYPPNYQPPPGGYAPPPPPYSYAANAPTSPPHYPPLAQSVPLAQTAPASRPRRRATLRNAKNKGSNASTVAMVVVMGLLGAAGALALAYNVIIPFRQEQARLKALEASLQAPDFDFNAVQPTVSKTAPTERSLPAFPNLTARYPAAWPELFKRQTAAMENGLTDTIRKSILGLPAHIAESKRVQGRWSKGPVAASWTINGYKVDMTLLGPDKKLGTSDDYKLRFVVAAGKTK</sequence>
<evidence type="ECO:0000256" key="2">
    <source>
        <dbReference type="SAM" id="Phobius"/>
    </source>
</evidence>
<organism evidence="3 4">
    <name type="scientific">Blastopirellula marina DSM 3645</name>
    <dbReference type="NCBI Taxonomy" id="314230"/>
    <lineage>
        <taxon>Bacteria</taxon>
        <taxon>Pseudomonadati</taxon>
        <taxon>Planctomycetota</taxon>
        <taxon>Planctomycetia</taxon>
        <taxon>Pirellulales</taxon>
        <taxon>Pirellulaceae</taxon>
        <taxon>Blastopirellula</taxon>
    </lineage>
</organism>
<name>A3ZMU2_9BACT</name>
<feature type="transmembrane region" description="Helical" evidence="2">
    <location>
        <begin position="235"/>
        <end position="258"/>
    </location>
</feature>
<reference evidence="3 4" key="1">
    <citation type="submission" date="2006-02" db="EMBL/GenBank/DDBJ databases">
        <authorList>
            <person name="Amann R."/>
            <person name="Ferriera S."/>
            <person name="Johnson J."/>
            <person name="Kravitz S."/>
            <person name="Halpern A."/>
            <person name="Remington K."/>
            <person name="Beeson K."/>
            <person name="Tran B."/>
            <person name="Rogers Y.-H."/>
            <person name="Friedman R."/>
            <person name="Venter J.C."/>
        </authorList>
    </citation>
    <scope>NUCLEOTIDE SEQUENCE [LARGE SCALE GENOMIC DNA]</scope>
    <source>
        <strain evidence="3 4">DSM 3645</strain>
    </source>
</reference>
<feature type="region of interest" description="Disordered" evidence="1">
    <location>
        <begin position="152"/>
        <end position="203"/>
    </location>
</feature>
<dbReference type="EMBL" id="AANZ01000002">
    <property type="protein sequence ID" value="EAQ82268.1"/>
    <property type="molecule type" value="Genomic_DNA"/>
</dbReference>
<feature type="compositionally biased region" description="Pro residues" evidence="1">
    <location>
        <begin position="89"/>
        <end position="98"/>
    </location>
</feature>
<keyword evidence="2" id="KW-0472">Membrane</keyword>
<comment type="caution">
    <text evidence="3">The sequence shown here is derived from an EMBL/GenBank/DDBJ whole genome shotgun (WGS) entry which is preliminary data.</text>
</comment>
<feature type="region of interest" description="Disordered" evidence="1">
    <location>
        <begin position="71"/>
        <end position="115"/>
    </location>
</feature>
<feature type="compositionally biased region" description="Pro residues" evidence="1">
    <location>
        <begin position="152"/>
        <end position="185"/>
    </location>
</feature>
<dbReference type="Proteomes" id="UP000004358">
    <property type="component" value="Unassembled WGS sequence"/>
</dbReference>
<protein>
    <submittedName>
        <fullName evidence="3">Uncharacterized protein</fullName>
    </submittedName>
</protein>
<accession>A3ZMU2</accession>
<evidence type="ECO:0000313" key="3">
    <source>
        <dbReference type="EMBL" id="EAQ82268.1"/>
    </source>
</evidence>
<dbReference type="PRINTS" id="PR01217">
    <property type="entry name" value="PRICHEXTENSN"/>
</dbReference>
<dbReference type="OrthoDB" id="9805123at2"/>
<dbReference type="AlphaFoldDB" id="A3ZMU2"/>
<dbReference type="STRING" id="314230.DSM3645_01100"/>
<proteinExistence type="predicted"/>
<evidence type="ECO:0000256" key="1">
    <source>
        <dbReference type="SAM" id="MobiDB-lite"/>
    </source>
</evidence>